<name>A0A176RTZ7_9GAMM</name>
<evidence type="ECO:0000313" key="2">
    <source>
        <dbReference type="Proteomes" id="UP000076962"/>
    </source>
</evidence>
<dbReference type="EMBL" id="LUTY01002898">
    <property type="protein sequence ID" value="OAD19207.1"/>
    <property type="molecule type" value="Genomic_DNA"/>
</dbReference>
<dbReference type="Proteomes" id="UP000076962">
    <property type="component" value="Unassembled WGS sequence"/>
</dbReference>
<comment type="caution">
    <text evidence="1">The sequence shown here is derived from an EMBL/GenBank/DDBJ whole genome shotgun (WGS) entry which is preliminary data.</text>
</comment>
<reference evidence="1 2" key="1">
    <citation type="submission" date="2016-05" db="EMBL/GenBank/DDBJ databases">
        <title>Single-cell genome of chain-forming Candidatus Thiomargarita nelsonii and comparison to other large sulfur-oxidizing bacteria.</title>
        <authorList>
            <person name="Winkel M."/>
            <person name="Salman V."/>
            <person name="Woyke T."/>
            <person name="Schulz-Vogt H."/>
            <person name="Richter M."/>
            <person name="Flood B."/>
            <person name="Bailey J."/>
            <person name="Amann R."/>
            <person name="Mussmann M."/>
        </authorList>
    </citation>
    <scope>NUCLEOTIDE SEQUENCE [LARGE SCALE GENOMIC DNA]</scope>
    <source>
        <strain evidence="1 2">THI036</strain>
    </source>
</reference>
<sequence>YPNLPTKRQTVFKSANTGPYANINLIQPGNFLYYINHSYKNLEHSAIFIDWLDYDNKQALMLSYAGENRHKPARYFPYDLSSVFRIIRAQN</sequence>
<protein>
    <submittedName>
        <fullName evidence="1">Uncharacterized protein</fullName>
    </submittedName>
</protein>
<dbReference type="AlphaFoldDB" id="A0A176RTZ7"/>
<keyword evidence="2" id="KW-1185">Reference proteome</keyword>
<feature type="non-terminal residue" evidence="1">
    <location>
        <position position="1"/>
    </location>
</feature>
<accession>A0A176RTZ7</accession>
<gene>
    <name evidence="1" type="ORF">THIOM_005170</name>
</gene>
<organism evidence="1 2">
    <name type="scientific">Candidatus Thiomargarita nelsonii</name>
    <dbReference type="NCBI Taxonomy" id="1003181"/>
    <lineage>
        <taxon>Bacteria</taxon>
        <taxon>Pseudomonadati</taxon>
        <taxon>Pseudomonadota</taxon>
        <taxon>Gammaproteobacteria</taxon>
        <taxon>Thiotrichales</taxon>
        <taxon>Thiotrichaceae</taxon>
        <taxon>Thiomargarita</taxon>
    </lineage>
</organism>
<evidence type="ECO:0000313" key="1">
    <source>
        <dbReference type="EMBL" id="OAD19207.1"/>
    </source>
</evidence>
<proteinExistence type="predicted"/>